<evidence type="ECO:0000313" key="10">
    <source>
        <dbReference type="EMBL" id="KRY89859.1"/>
    </source>
</evidence>
<evidence type="ECO:0000256" key="7">
    <source>
        <dbReference type="SAM" id="MobiDB-lite"/>
    </source>
</evidence>
<protein>
    <recommendedName>
        <fullName evidence="3 6">Origin recognition complex subunit 2</fullName>
    </recommendedName>
</protein>
<comment type="similarity">
    <text evidence="2 6">Belongs to the ORC2 family.</text>
</comment>
<gene>
    <name evidence="10" type="primary">Orc2</name>
    <name evidence="10" type="ORF">T4D_15024</name>
</gene>
<evidence type="ECO:0000256" key="4">
    <source>
        <dbReference type="ARBA" id="ARBA00022705"/>
    </source>
</evidence>
<dbReference type="Proteomes" id="UP000054995">
    <property type="component" value="Unassembled WGS sequence"/>
</dbReference>
<dbReference type="PANTHER" id="PTHR14052">
    <property type="entry name" value="ORIGIN RECOGNITION COMPLEX SUBUNIT 2"/>
    <property type="match status" value="1"/>
</dbReference>
<dbReference type="GO" id="GO:0006260">
    <property type="term" value="P:DNA replication"/>
    <property type="evidence" value="ECO:0007669"/>
    <property type="project" value="UniProtKB-UniRule"/>
</dbReference>
<evidence type="ECO:0000259" key="8">
    <source>
        <dbReference type="Pfam" id="PF04084"/>
    </source>
</evidence>
<dbReference type="Pfam" id="PF04084">
    <property type="entry name" value="RecA-like_ORC2"/>
    <property type="match status" value="1"/>
</dbReference>
<dbReference type="AlphaFoldDB" id="A0A0V1FX02"/>
<evidence type="ECO:0000256" key="5">
    <source>
        <dbReference type="ARBA" id="ARBA00023242"/>
    </source>
</evidence>
<keyword evidence="4 6" id="KW-0235">DNA replication</keyword>
<feature type="domain" description="Origin recognition complex subunit 2 RecA-like" evidence="8">
    <location>
        <begin position="108"/>
        <end position="272"/>
    </location>
</feature>
<dbReference type="InterPro" id="IPR007220">
    <property type="entry name" value="ORC2"/>
</dbReference>
<proteinExistence type="inferred from homology"/>
<comment type="subunit">
    <text evidence="6">Component of the origin recognition complex (ORC).</text>
</comment>
<evidence type="ECO:0000313" key="11">
    <source>
        <dbReference type="Proteomes" id="UP000054995"/>
    </source>
</evidence>
<dbReference type="GO" id="GO:0005664">
    <property type="term" value="C:nuclear origin of replication recognition complex"/>
    <property type="evidence" value="ECO:0007669"/>
    <property type="project" value="UniProtKB-UniRule"/>
</dbReference>
<dbReference type="GO" id="GO:0003688">
    <property type="term" value="F:DNA replication origin binding"/>
    <property type="evidence" value="ECO:0007669"/>
    <property type="project" value="UniProtKB-UniRule"/>
</dbReference>
<feature type="region of interest" description="Disordered" evidence="7">
    <location>
        <begin position="1"/>
        <end position="30"/>
    </location>
</feature>
<organism evidence="10 11">
    <name type="scientific">Trichinella pseudospiralis</name>
    <name type="common">Parasitic roundworm</name>
    <dbReference type="NCBI Taxonomy" id="6337"/>
    <lineage>
        <taxon>Eukaryota</taxon>
        <taxon>Metazoa</taxon>
        <taxon>Ecdysozoa</taxon>
        <taxon>Nematoda</taxon>
        <taxon>Enoplea</taxon>
        <taxon>Dorylaimia</taxon>
        <taxon>Trichinellida</taxon>
        <taxon>Trichinellidae</taxon>
        <taxon>Trichinella</taxon>
    </lineage>
</organism>
<feature type="region of interest" description="Disordered" evidence="7">
    <location>
        <begin position="49"/>
        <end position="71"/>
    </location>
</feature>
<comment type="function">
    <text evidence="6">Component of the origin recognition complex (ORC) that binds origins of replication. DNA-binding is ATP-dependent. ORC is required to assemble the pre-replication complex necessary to initiate DNA replication.</text>
</comment>
<feature type="compositionally biased region" description="Low complexity" evidence="7">
    <location>
        <begin position="54"/>
        <end position="68"/>
    </location>
</feature>
<evidence type="ECO:0000256" key="6">
    <source>
        <dbReference type="RuleBase" id="RU368084"/>
    </source>
</evidence>
<keyword evidence="11" id="KW-1185">Reference proteome</keyword>
<dbReference type="InterPro" id="IPR056773">
    <property type="entry name" value="WHD_ORC2"/>
</dbReference>
<comment type="subcellular location">
    <subcellularLocation>
        <location evidence="1 6">Nucleus</location>
    </subcellularLocation>
</comment>
<accession>A0A0V1FX02</accession>
<evidence type="ECO:0000259" key="9">
    <source>
        <dbReference type="Pfam" id="PF24882"/>
    </source>
</evidence>
<keyword evidence="5 6" id="KW-0539">Nucleus</keyword>
<feature type="domain" description="Origin recognition complex subunit 2 winged-helix" evidence="9">
    <location>
        <begin position="333"/>
        <end position="390"/>
    </location>
</feature>
<sequence length="414" mass="47771">MDISSDDDDDDDDGEEEEEEEEEVVVVEDEEEKMKIASRNFICRKRGTFTTRRQQQQQQQQQQSSSSSSDEDDEAYQRFHCSAIKLLNTDDRSGQQTVPRKVVENASKQLQSSFDTWLWYLCHFNLILYGYGSKIALMEQFCEEKLKSCYNCFVFRCYLPDFNLRHSLLTVFNSLQLDQCRAVATTPTTAGVVQLAKAVVEGVLKLRPQVDVVLVFHCIDRNLPLQSETNQQALATLFTCKRLHLIASTDHRRASALFDQSTVNACNLLWIRATTFQNYTREILAGESKIFGFKKKKSNTNHTVSSLESVWASLTSKSCDSLLLLVKMVLAKKSGAGVQFWDWYRLCRREFFVSSEQALRQHVVEFRDHRIITLKTNADGDEMVHLQVEQQLIEKFFKEKGIDLQLPEDDDDFN</sequence>
<comment type="caution">
    <text evidence="10">The sequence shown here is derived from an EMBL/GenBank/DDBJ whole genome shotgun (WGS) entry which is preliminary data.</text>
</comment>
<name>A0A0V1FX02_TRIPS</name>
<evidence type="ECO:0000256" key="2">
    <source>
        <dbReference type="ARBA" id="ARBA00007421"/>
    </source>
</evidence>
<dbReference type="EMBL" id="JYDT01000027">
    <property type="protein sequence ID" value="KRY89859.1"/>
    <property type="molecule type" value="Genomic_DNA"/>
</dbReference>
<dbReference type="Pfam" id="PF24882">
    <property type="entry name" value="WHD_ORC2"/>
    <property type="match status" value="1"/>
</dbReference>
<reference evidence="10 11" key="1">
    <citation type="submission" date="2015-01" db="EMBL/GenBank/DDBJ databases">
        <title>Evolution of Trichinella species and genotypes.</title>
        <authorList>
            <person name="Korhonen P.K."/>
            <person name="Edoardo P."/>
            <person name="Giuseppe L.R."/>
            <person name="Gasser R.B."/>
        </authorList>
    </citation>
    <scope>NUCLEOTIDE SEQUENCE [LARGE SCALE GENOMIC DNA]</scope>
    <source>
        <strain evidence="10">ISS470</strain>
    </source>
</reference>
<dbReference type="OrthoDB" id="20198at2759"/>
<evidence type="ECO:0000256" key="1">
    <source>
        <dbReference type="ARBA" id="ARBA00004123"/>
    </source>
</evidence>
<dbReference type="PANTHER" id="PTHR14052:SF0">
    <property type="entry name" value="ORIGIN RECOGNITION COMPLEX SUBUNIT 2"/>
    <property type="match status" value="1"/>
</dbReference>
<dbReference type="InterPro" id="IPR056772">
    <property type="entry name" value="RecA-like_ORC2"/>
</dbReference>
<evidence type="ECO:0000256" key="3">
    <source>
        <dbReference type="ARBA" id="ARBA00019080"/>
    </source>
</evidence>